<gene>
    <name evidence="1" type="ORF">LCPAC403_04190</name>
</gene>
<dbReference type="EMBL" id="MK500593">
    <property type="protein sequence ID" value="QBK93285.1"/>
    <property type="molecule type" value="Genomic_DNA"/>
</dbReference>
<organism evidence="1">
    <name type="scientific">Pithovirus LCPAC403</name>
    <dbReference type="NCBI Taxonomy" id="2506596"/>
    <lineage>
        <taxon>Viruses</taxon>
        <taxon>Pithoviruses</taxon>
    </lineage>
</organism>
<name>A0A481ZCT4_9VIRU</name>
<protein>
    <submittedName>
        <fullName evidence="1">Uncharacterized protein</fullName>
    </submittedName>
</protein>
<reference evidence="1" key="1">
    <citation type="journal article" date="2019" name="MBio">
        <title>Virus Genomes from Deep Sea Sediments Expand the Ocean Megavirome and Support Independent Origins of Viral Gigantism.</title>
        <authorList>
            <person name="Backstrom D."/>
            <person name="Yutin N."/>
            <person name="Jorgensen S.L."/>
            <person name="Dharamshi J."/>
            <person name="Homa F."/>
            <person name="Zaremba-Niedwiedzka K."/>
            <person name="Spang A."/>
            <person name="Wolf Y.I."/>
            <person name="Koonin E.V."/>
            <person name="Ettema T.J."/>
        </authorList>
    </citation>
    <scope>NUCLEOTIDE SEQUENCE</scope>
</reference>
<accession>A0A481ZCT4</accession>
<proteinExistence type="predicted"/>
<evidence type="ECO:0000313" key="1">
    <source>
        <dbReference type="EMBL" id="QBK93285.1"/>
    </source>
</evidence>
<sequence>MSYTISLETITTIVNLYNESGNDHLEVSFITNYLDSIRETTCLWKYERGKKLGQRCPNNVEEGIPYCKTCKNKVKAKTYMVQHGFRSDDSKNNGPIRPTNQLKKSIIGRTHSTYDQTKYRATPVPNHPEYVREQTFNFVLRTTINAEVYAEAIFDDNNHTVRNLTPNEIKIAISKKFLISKDGITDLNLLKDIIYPVKDEFCGTTMSIQTALSEFTLDEQDITPKF</sequence>